<evidence type="ECO:0000313" key="2">
    <source>
        <dbReference type="EMBL" id="RRT45450.1"/>
    </source>
</evidence>
<accession>A0A426Y1E5</accession>
<feature type="compositionally biased region" description="Polar residues" evidence="1">
    <location>
        <begin position="93"/>
        <end position="140"/>
    </location>
</feature>
<comment type="caution">
    <text evidence="2">The sequence shown here is derived from an EMBL/GenBank/DDBJ whole genome shotgun (WGS) entry which is preliminary data.</text>
</comment>
<organism evidence="2 3">
    <name type="scientific">Ensete ventricosum</name>
    <name type="common">Abyssinian banana</name>
    <name type="synonym">Musa ensete</name>
    <dbReference type="NCBI Taxonomy" id="4639"/>
    <lineage>
        <taxon>Eukaryota</taxon>
        <taxon>Viridiplantae</taxon>
        <taxon>Streptophyta</taxon>
        <taxon>Embryophyta</taxon>
        <taxon>Tracheophyta</taxon>
        <taxon>Spermatophyta</taxon>
        <taxon>Magnoliopsida</taxon>
        <taxon>Liliopsida</taxon>
        <taxon>Zingiberales</taxon>
        <taxon>Musaceae</taxon>
        <taxon>Ensete</taxon>
    </lineage>
</organism>
<name>A0A426Y1E5_ENSVE</name>
<feature type="compositionally biased region" description="Polar residues" evidence="1">
    <location>
        <begin position="70"/>
        <end position="85"/>
    </location>
</feature>
<sequence>MMRLSKPKNHLFCGSVSICVSAAFHQSSVLVVAVNLEFKKRVQDHSVVVGSFLPSYKMQQKIKRPRLETGSASTPTSAIQRSNATMEEALASGQDQQISATVNPNPLTASPFSGENWSASLQPAPGATNTTDINTSLPGG</sequence>
<protein>
    <recommendedName>
        <fullName evidence="4">AT-hook motif nuclear-localized protein</fullName>
    </recommendedName>
</protein>
<dbReference type="AlphaFoldDB" id="A0A426Y1E5"/>
<feature type="region of interest" description="Disordered" evidence="1">
    <location>
        <begin position="63"/>
        <end position="140"/>
    </location>
</feature>
<reference evidence="2 3" key="1">
    <citation type="journal article" date="2014" name="Agronomy (Basel)">
        <title>A Draft Genome Sequence for Ensete ventricosum, the Drought-Tolerant Tree Against Hunger.</title>
        <authorList>
            <person name="Harrison J."/>
            <person name="Moore K.A."/>
            <person name="Paszkiewicz K."/>
            <person name="Jones T."/>
            <person name="Grant M."/>
            <person name="Ambacheew D."/>
            <person name="Muzemil S."/>
            <person name="Studholme D.J."/>
        </authorList>
    </citation>
    <scope>NUCLEOTIDE SEQUENCE [LARGE SCALE GENOMIC DNA]</scope>
</reference>
<evidence type="ECO:0008006" key="4">
    <source>
        <dbReference type="Google" id="ProtNLM"/>
    </source>
</evidence>
<evidence type="ECO:0000256" key="1">
    <source>
        <dbReference type="SAM" id="MobiDB-lite"/>
    </source>
</evidence>
<evidence type="ECO:0000313" key="3">
    <source>
        <dbReference type="Proteomes" id="UP000287651"/>
    </source>
</evidence>
<gene>
    <name evidence="2" type="ORF">B296_00034622</name>
</gene>
<dbReference type="EMBL" id="AMZH03015826">
    <property type="protein sequence ID" value="RRT45450.1"/>
    <property type="molecule type" value="Genomic_DNA"/>
</dbReference>
<proteinExistence type="predicted"/>
<dbReference type="Proteomes" id="UP000287651">
    <property type="component" value="Unassembled WGS sequence"/>
</dbReference>